<gene>
    <name evidence="1" type="ORF">IW245_007816</name>
</gene>
<sequence>MILDDVLPTWDKRERHGVALDVSPAAAMLAIETVTWAEVPAFRAIMALFSLGSARLAAEGQVLDLFATAGFSIVGRSAEELVLGGIQRFLGDRTFVPVTGPLKDFDEPGHIAMACNLRYADGRLTTETRVLATDARSRRLFAGYWCVIRGGSGLIRHVWLRGIRGRALRQPGQDTVPD</sequence>
<organism evidence="1 2">
    <name type="scientific">Longispora fulva</name>
    <dbReference type="NCBI Taxonomy" id="619741"/>
    <lineage>
        <taxon>Bacteria</taxon>
        <taxon>Bacillati</taxon>
        <taxon>Actinomycetota</taxon>
        <taxon>Actinomycetes</taxon>
        <taxon>Micromonosporales</taxon>
        <taxon>Micromonosporaceae</taxon>
        <taxon>Longispora</taxon>
    </lineage>
</organism>
<evidence type="ECO:0008006" key="3">
    <source>
        <dbReference type="Google" id="ProtNLM"/>
    </source>
</evidence>
<dbReference type="AlphaFoldDB" id="A0A8J7GQM7"/>
<dbReference type="Proteomes" id="UP000622552">
    <property type="component" value="Unassembled WGS sequence"/>
</dbReference>
<reference evidence="1" key="1">
    <citation type="submission" date="2020-11" db="EMBL/GenBank/DDBJ databases">
        <title>Sequencing the genomes of 1000 actinobacteria strains.</title>
        <authorList>
            <person name="Klenk H.-P."/>
        </authorList>
    </citation>
    <scope>NUCLEOTIDE SEQUENCE</scope>
    <source>
        <strain evidence="1">DSM 45356</strain>
    </source>
</reference>
<proteinExistence type="predicted"/>
<name>A0A8J7GQM7_9ACTN</name>
<comment type="caution">
    <text evidence="1">The sequence shown here is derived from an EMBL/GenBank/DDBJ whole genome shotgun (WGS) entry which is preliminary data.</text>
</comment>
<dbReference type="RefSeq" id="WP_197008012.1">
    <property type="nucleotide sequence ID" value="NZ_BONS01000013.1"/>
</dbReference>
<dbReference type="EMBL" id="JADOUF010000001">
    <property type="protein sequence ID" value="MBG6141622.1"/>
    <property type="molecule type" value="Genomic_DNA"/>
</dbReference>
<evidence type="ECO:0000313" key="2">
    <source>
        <dbReference type="Proteomes" id="UP000622552"/>
    </source>
</evidence>
<protein>
    <recommendedName>
        <fullName evidence="3">DUF2867 domain-containing protein</fullName>
    </recommendedName>
</protein>
<keyword evidence="2" id="KW-1185">Reference proteome</keyword>
<evidence type="ECO:0000313" key="1">
    <source>
        <dbReference type="EMBL" id="MBG6141622.1"/>
    </source>
</evidence>
<accession>A0A8J7GQM7</accession>